<accession>A0A9D4UII8</accession>
<dbReference type="InterPro" id="IPR029058">
    <property type="entry name" value="AB_hydrolase_fold"/>
</dbReference>
<dbReference type="GO" id="GO:0006629">
    <property type="term" value="P:lipid metabolic process"/>
    <property type="evidence" value="ECO:0007669"/>
    <property type="project" value="InterPro"/>
</dbReference>
<sequence>MDQSSRQEPFSSASSSSSDTHSLRERRNHDNRGELHPLHPSTLREMEFEAEEFVLALIKESNPLRYLGSVLSSWCNGGLPPLSPHGISASKHNFSLNSPSLETSEHQRSRHFRLRLPTICSILLLKSLLSFARPFEIFGNAFEYYLNLMYVNHGLKNTLHTCLFNRGSLRIPRSEDDCFYSVTMLLDPRQELHVQESILSDVSMLDSDDGIKNMADVCVMASKIAYENERVIKKAVEETWKMNFVQYFDCWNDYLEYNATQAFIFTDKRQDANIVVVAFRGTQLFNMYDWCTDFDFSYYVLPEMGRVHVGFLEALGLGTRLRRETLKQAKINTTMKANKLTPTSTPSSGLPEKSLSDDGKVLAYDAICSRVRTLLRQNLGAKLYITGHSLGGALATLFSALLLIEDNETCLSLGGVFTYGQPRVGDAKFASFVQKKLCGTSPKKYFRVVYRTDIVPRLPFDDRMFQFKHISPCHYYESCSKSLALVEEPYKDFILVMLQPMPHLSAVRELWVSLLARIKGREHGYVETGLAVVMRFVAMVYPGLCAHVPSCYVDAVRGAPSSFLLEAVSLEKRSWLAVERFFPGLMLLKWPMLLCIFLVFWCI</sequence>
<feature type="region of interest" description="Disordered" evidence="1">
    <location>
        <begin position="1"/>
        <end position="40"/>
    </location>
</feature>
<feature type="transmembrane region" description="Helical" evidence="2">
    <location>
        <begin position="581"/>
        <end position="602"/>
    </location>
</feature>
<dbReference type="OrthoDB" id="438440at2759"/>
<dbReference type="CDD" id="cd00519">
    <property type="entry name" value="Lipase_3"/>
    <property type="match status" value="1"/>
</dbReference>
<dbReference type="Gene3D" id="3.40.50.1820">
    <property type="entry name" value="alpha/beta hydrolase"/>
    <property type="match status" value="1"/>
</dbReference>
<dbReference type="InterPro" id="IPR002921">
    <property type="entry name" value="Fungal_lipase-type"/>
</dbReference>
<dbReference type="PANTHER" id="PTHR46086">
    <property type="entry name" value="ALPHA/BETA-HYDROLASES SUPERFAMILY PROTEIN"/>
    <property type="match status" value="1"/>
</dbReference>
<protein>
    <recommendedName>
        <fullName evidence="3">Fungal lipase-type domain-containing protein</fullName>
    </recommendedName>
</protein>
<dbReference type="AlphaFoldDB" id="A0A9D4UII8"/>
<dbReference type="PANTHER" id="PTHR46086:SF3">
    <property type="entry name" value="TRIACYLGLYCEROL LIPASE OBL1"/>
    <property type="match status" value="1"/>
</dbReference>
<evidence type="ECO:0000259" key="3">
    <source>
        <dbReference type="Pfam" id="PF01764"/>
    </source>
</evidence>
<feature type="domain" description="Fungal lipase-type" evidence="3">
    <location>
        <begin position="276"/>
        <end position="461"/>
    </location>
</feature>
<keyword evidence="2" id="KW-1133">Transmembrane helix</keyword>
<feature type="compositionally biased region" description="Basic and acidic residues" evidence="1">
    <location>
        <begin position="21"/>
        <end position="40"/>
    </location>
</feature>
<evidence type="ECO:0000256" key="1">
    <source>
        <dbReference type="SAM" id="MobiDB-lite"/>
    </source>
</evidence>
<proteinExistence type="predicted"/>
<evidence type="ECO:0000313" key="5">
    <source>
        <dbReference type="Proteomes" id="UP000886520"/>
    </source>
</evidence>
<evidence type="ECO:0000256" key="2">
    <source>
        <dbReference type="SAM" id="Phobius"/>
    </source>
</evidence>
<organism evidence="4 5">
    <name type="scientific">Adiantum capillus-veneris</name>
    <name type="common">Maidenhair fern</name>
    <dbReference type="NCBI Taxonomy" id="13818"/>
    <lineage>
        <taxon>Eukaryota</taxon>
        <taxon>Viridiplantae</taxon>
        <taxon>Streptophyta</taxon>
        <taxon>Embryophyta</taxon>
        <taxon>Tracheophyta</taxon>
        <taxon>Polypodiopsida</taxon>
        <taxon>Polypodiidae</taxon>
        <taxon>Polypodiales</taxon>
        <taxon>Pteridineae</taxon>
        <taxon>Pteridaceae</taxon>
        <taxon>Vittarioideae</taxon>
        <taxon>Adiantum</taxon>
    </lineage>
</organism>
<keyword evidence="5" id="KW-1185">Reference proteome</keyword>
<comment type="caution">
    <text evidence="4">The sequence shown here is derived from an EMBL/GenBank/DDBJ whole genome shotgun (WGS) entry which is preliminary data.</text>
</comment>
<name>A0A9D4UII8_ADICA</name>
<dbReference type="EMBL" id="JABFUD020000016">
    <property type="protein sequence ID" value="KAI5067981.1"/>
    <property type="molecule type" value="Genomic_DNA"/>
</dbReference>
<dbReference type="GO" id="GO:0004806">
    <property type="term" value="F:triacylglycerol lipase activity"/>
    <property type="evidence" value="ECO:0007669"/>
    <property type="project" value="InterPro"/>
</dbReference>
<feature type="compositionally biased region" description="Low complexity" evidence="1">
    <location>
        <begin position="1"/>
        <end position="20"/>
    </location>
</feature>
<dbReference type="Pfam" id="PF01764">
    <property type="entry name" value="Lipase_3"/>
    <property type="match status" value="1"/>
</dbReference>
<reference evidence="4" key="1">
    <citation type="submission" date="2021-01" db="EMBL/GenBank/DDBJ databases">
        <title>Adiantum capillus-veneris genome.</title>
        <authorList>
            <person name="Fang Y."/>
            <person name="Liao Q."/>
        </authorList>
    </citation>
    <scope>NUCLEOTIDE SEQUENCE</scope>
    <source>
        <strain evidence="4">H3</strain>
        <tissue evidence="4">Leaf</tissue>
    </source>
</reference>
<gene>
    <name evidence="4" type="ORF">GOP47_0016326</name>
</gene>
<evidence type="ECO:0000313" key="4">
    <source>
        <dbReference type="EMBL" id="KAI5067981.1"/>
    </source>
</evidence>
<keyword evidence="2" id="KW-0472">Membrane</keyword>
<dbReference type="SUPFAM" id="SSF53474">
    <property type="entry name" value="alpha/beta-Hydrolases"/>
    <property type="match status" value="1"/>
</dbReference>
<dbReference type="Proteomes" id="UP000886520">
    <property type="component" value="Chromosome 16"/>
</dbReference>
<dbReference type="InterPro" id="IPR044819">
    <property type="entry name" value="OBL-like"/>
</dbReference>
<keyword evidence="2" id="KW-0812">Transmembrane</keyword>